<accession>A0A5B6UYX9</accession>
<reference evidence="2" key="1">
    <citation type="journal article" date="2019" name="Plant Biotechnol. J.">
        <title>Genome sequencing of the Australian wild diploid species Gossypium australe highlights disease resistance and delayed gland morphogenesis.</title>
        <authorList>
            <person name="Cai Y."/>
            <person name="Cai X."/>
            <person name="Wang Q."/>
            <person name="Wang P."/>
            <person name="Zhang Y."/>
            <person name="Cai C."/>
            <person name="Xu Y."/>
            <person name="Wang K."/>
            <person name="Zhou Z."/>
            <person name="Wang C."/>
            <person name="Geng S."/>
            <person name="Li B."/>
            <person name="Dong Q."/>
            <person name="Hou Y."/>
            <person name="Wang H."/>
            <person name="Ai P."/>
            <person name="Liu Z."/>
            <person name="Yi F."/>
            <person name="Sun M."/>
            <person name="An G."/>
            <person name="Cheng J."/>
            <person name="Zhang Y."/>
            <person name="Shi Q."/>
            <person name="Xie Y."/>
            <person name="Shi X."/>
            <person name="Chang Y."/>
            <person name="Huang F."/>
            <person name="Chen Y."/>
            <person name="Hong S."/>
            <person name="Mi L."/>
            <person name="Sun Q."/>
            <person name="Zhang L."/>
            <person name="Zhou B."/>
            <person name="Peng R."/>
            <person name="Zhang X."/>
            <person name="Liu F."/>
        </authorList>
    </citation>
    <scope>NUCLEOTIDE SEQUENCE [LARGE SCALE GENOMIC DNA]</scope>
    <source>
        <strain evidence="2">cv. PA1801</strain>
    </source>
</reference>
<dbReference type="EMBL" id="SMMG02000009">
    <property type="protein sequence ID" value="KAA3462274.1"/>
    <property type="molecule type" value="Genomic_DNA"/>
</dbReference>
<keyword evidence="2" id="KW-1185">Reference proteome</keyword>
<sequence length="61" mass="7208">MSIKTYLGNGIRRSTAEAGLSRKWLEEMSELMEIERSDNNLVELIDTKLQLNFEIEKDERY</sequence>
<name>A0A5B6UYX9_9ROSI</name>
<comment type="caution">
    <text evidence="1">The sequence shown here is derived from an EMBL/GenBank/DDBJ whole genome shotgun (WGS) entry which is preliminary data.</text>
</comment>
<dbReference type="Proteomes" id="UP000325315">
    <property type="component" value="Unassembled WGS sequence"/>
</dbReference>
<organism evidence="1 2">
    <name type="scientific">Gossypium australe</name>
    <dbReference type="NCBI Taxonomy" id="47621"/>
    <lineage>
        <taxon>Eukaryota</taxon>
        <taxon>Viridiplantae</taxon>
        <taxon>Streptophyta</taxon>
        <taxon>Embryophyta</taxon>
        <taxon>Tracheophyta</taxon>
        <taxon>Spermatophyta</taxon>
        <taxon>Magnoliopsida</taxon>
        <taxon>eudicotyledons</taxon>
        <taxon>Gunneridae</taxon>
        <taxon>Pentapetalae</taxon>
        <taxon>rosids</taxon>
        <taxon>malvids</taxon>
        <taxon>Malvales</taxon>
        <taxon>Malvaceae</taxon>
        <taxon>Malvoideae</taxon>
        <taxon>Gossypium</taxon>
    </lineage>
</organism>
<evidence type="ECO:0000313" key="2">
    <source>
        <dbReference type="Proteomes" id="UP000325315"/>
    </source>
</evidence>
<protein>
    <submittedName>
        <fullName evidence="1">Uncharacterized protein</fullName>
    </submittedName>
</protein>
<proteinExistence type="predicted"/>
<gene>
    <name evidence="1" type="ORF">EPI10_028773</name>
</gene>
<dbReference type="OrthoDB" id="10494991at2759"/>
<evidence type="ECO:0000313" key="1">
    <source>
        <dbReference type="EMBL" id="KAA3462274.1"/>
    </source>
</evidence>
<dbReference type="AlphaFoldDB" id="A0A5B6UYX9"/>